<dbReference type="PANTHER" id="PTHR30023">
    <property type="entry name" value="D-ALANYL-D-ALANINE CARBOXYPEPTIDASE"/>
    <property type="match status" value="1"/>
</dbReference>
<evidence type="ECO:0000313" key="3">
    <source>
        <dbReference type="EMBL" id="MBE8713445.1"/>
    </source>
</evidence>
<evidence type="ECO:0000313" key="4">
    <source>
        <dbReference type="Proteomes" id="UP000616201"/>
    </source>
</evidence>
<gene>
    <name evidence="3" type="primary">dacB</name>
    <name evidence="3" type="ORF">C4F49_07125</name>
</gene>
<dbReference type="EMBL" id="PRDK01000004">
    <property type="protein sequence ID" value="MBE8713445.1"/>
    <property type="molecule type" value="Genomic_DNA"/>
</dbReference>
<keyword evidence="3" id="KW-0645">Protease</keyword>
<dbReference type="NCBIfam" id="TIGR00666">
    <property type="entry name" value="PBP4"/>
    <property type="match status" value="1"/>
</dbReference>
<dbReference type="AlphaFoldDB" id="A0A928YQV3"/>
<keyword evidence="3" id="KW-0121">Carboxypeptidase</keyword>
<dbReference type="SUPFAM" id="SSF56601">
    <property type="entry name" value="beta-lactamase/transpeptidase-like"/>
    <property type="match status" value="1"/>
</dbReference>
<dbReference type="Pfam" id="PF02113">
    <property type="entry name" value="Peptidase_S13"/>
    <property type="match status" value="1"/>
</dbReference>
<dbReference type="GO" id="GO:0006508">
    <property type="term" value="P:proteolysis"/>
    <property type="evidence" value="ECO:0007669"/>
    <property type="project" value="InterPro"/>
</dbReference>
<dbReference type="GO" id="GO:0000270">
    <property type="term" value="P:peptidoglycan metabolic process"/>
    <property type="evidence" value="ECO:0007669"/>
    <property type="project" value="TreeGrafter"/>
</dbReference>
<keyword evidence="4" id="KW-1185">Reference proteome</keyword>
<dbReference type="GO" id="GO:0004185">
    <property type="term" value="F:serine-type carboxypeptidase activity"/>
    <property type="evidence" value="ECO:0007669"/>
    <property type="project" value="InterPro"/>
</dbReference>
<accession>A0A928YQV3</accession>
<organism evidence="3 4">
    <name type="scientific">Sphingobacterium hungaricum</name>
    <dbReference type="NCBI Taxonomy" id="2082723"/>
    <lineage>
        <taxon>Bacteria</taxon>
        <taxon>Pseudomonadati</taxon>
        <taxon>Bacteroidota</taxon>
        <taxon>Sphingobacteriia</taxon>
        <taxon>Sphingobacteriales</taxon>
        <taxon>Sphingobacteriaceae</taxon>
        <taxon>Sphingobacterium</taxon>
    </lineage>
</organism>
<reference evidence="3" key="1">
    <citation type="submission" date="2018-02" db="EMBL/GenBank/DDBJ databases">
        <authorList>
            <person name="Vasarhelyi B.M."/>
            <person name="Deshmukh S."/>
            <person name="Balint B."/>
            <person name="Kukolya J."/>
        </authorList>
    </citation>
    <scope>NUCLEOTIDE SEQUENCE</scope>
    <source>
        <strain evidence="3">KB22</strain>
    </source>
</reference>
<dbReference type="PRINTS" id="PR00922">
    <property type="entry name" value="DADACBPTASE3"/>
</dbReference>
<keyword evidence="2" id="KW-0378">Hydrolase</keyword>
<dbReference type="Proteomes" id="UP000616201">
    <property type="component" value="Unassembled WGS sequence"/>
</dbReference>
<comment type="similarity">
    <text evidence="1">Belongs to the peptidase S13 family.</text>
</comment>
<sequence length="453" mass="49636">MAQTATQKIATAFQTFEKQSNIKNGVASLTVLDSKTGQVVFEKNSQIGLPTASTMKVITSITALDLLGPEFKFQTKLYYTGDIDSVGNLVGDIVIEGSGDPTLASDRFEGNSEEVLLSTWVKAIQYAGIKSVSGRIIGDDRYLNGYDIPGTWMWQDMGNYYGAGVSGLNWRENKTGIVFAASSVNNPTRISKTTSDISYLSVVNEVKTGSSGSGDNVYGYSAPYSGTIYLRGTYGQDLKKTIEISVPDPAYDAAFQLRQALLANDILIEQLPTTGKLLADSNKTFPTGKKELHVHSSPKLSEIVYWFNQKSINLYGESLLKVIGERSPTASTRNNATQLVNKYWQQKLGISDSELVLYDGSGLSPQNRVTTSAMSKIMRYAKQRNWFDTFEKSLPTPNNMKMKSGTIGGVLGYTGYQTSGANQDYVFSFLINNYQGSASSMRQAMFKVLDTLK</sequence>
<dbReference type="InterPro" id="IPR012338">
    <property type="entry name" value="Beta-lactam/transpept-like"/>
</dbReference>
<protein>
    <submittedName>
        <fullName evidence="3">D-alanyl-D-alanine carboxypeptidase/D-alanyl-D-alanine-endopeptidase</fullName>
    </submittedName>
</protein>
<dbReference type="Gene3D" id="3.50.80.20">
    <property type="entry name" value="D-Ala-D-Ala carboxypeptidase C, peptidase S13"/>
    <property type="match status" value="1"/>
</dbReference>
<evidence type="ECO:0000256" key="2">
    <source>
        <dbReference type="ARBA" id="ARBA00022801"/>
    </source>
</evidence>
<comment type="caution">
    <text evidence="3">The sequence shown here is derived from an EMBL/GenBank/DDBJ whole genome shotgun (WGS) entry which is preliminary data.</text>
</comment>
<name>A0A928YQV3_9SPHI</name>
<dbReference type="Gene3D" id="3.40.710.10">
    <property type="entry name" value="DD-peptidase/beta-lactamase superfamily"/>
    <property type="match status" value="2"/>
</dbReference>
<dbReference type="InterPro" id="IPR000667">
    <property type="entry name" value="Peptidase_S13"/>
</dbReference>
<dbReference type="PANTHER" id="PTHR30023:SF0">
    <property type="entry name" value="PENICILLIN-SENSITIVE CARBOXYPEPTIDASE A"/>
    <property type="match status" value="1"/>
</dbReference>
<evidence type="ECO:0000256" key="1">
    <source>
        <dbReference type="ARBA" id="ARBA00006096"/>
    </source>
</evidence>
<proteinExistence type="inferred from homology"/>